<name>A0A238ZLN5_9ACTN</name>
<feature type="compositionally biased region" description="Low complexity" evidence="1">
    <location>
        <begin position="136"/>
        <end position="151"/>
    </location>
</feature>
<dbReference type="AlphaFoldDB" id="A0A238ZLN5"/>
<evidence type="ECO:0000256" key="1">
    <source>
        <dbReference type="SAM" id="MobiDB-lite"/>
    </source>
</evidence>
<evidence type="ECO:0000313" key="2">
    <source>
        <dbReference type="EMBL" id="SNR84315.1"/>
    </source>
</evidence>
<feature type="compositionally biased region" description="Polar residues" evidence="1">
    <location>
        <begin position="203"/>
        <end position="212"/>
    </location>
</feature>
<feature type="region of interest" description="Disordered" evidence="1">
    <location>
        <begin position="107"/>
        <end position="224"/>
    </location>
</feature>
<protein>
    <submittedName>
        <fullName evidence="2">Uncharacterized protein</fullName>
    </submittedName>
</protein>
<keyword evidence="3" id="KW-1185">Reference proteome</keyword>
<evidence type="ECO:0000313" key="3">
    <source>
        <dbReference type="Proteomes" id="UP000198415"/>
    </source>
</evidence>
<reference evidence="2 3" key="1">
    <citation type="submission" date="2017-06" db="EMBL/GenBank/DDBJ databases">
        <authorList>
            <person name="Kim H.J."/>
            <person name="Triplett B.A."/>
        </authorList>
    </citation>
    <scope>NUCLEOTIDE SEQUENCE [LARGE SCALE GENOMIC DNA]</scope>
    <source>
        <strain evidence="2 3">DSM 43151</strain>
    </source>
</reference>
<gene>
    <name evidence="2" type="ORF">SAMN06264365_106136</name>
</gene>
<dbReference type="Proteomes" id="UP000198415">
    <property type="component" value="Unassembled WGS sequence"/>
</dbReference>
<sequence length="238" mass="25242">MESESGLFRHLPEWLRRRHPRLSGTLRIREAPGHITTIPLRGRAAVLTAGGTGLAGEGTVWAVHTDPDATVVSLMISYGRTGRPADRESGLCPPGATITLAGADFTWHRSTGPARPQPATIGVPRPRPGENTPAHPAETTSTHSAESTPAHPTESTPVRPGESTPVRSAESTPVRPGEGTPAVTRAPGNVAPAVSRDPGPIRNSRTPRTRSANARPITPTLRQRVRAIVRDLTGPPHR</sequence>
<accession>A0A238ZLN5</accession>
<proteinExistence type="predicted"/>
<dbReference type="EMBL" id="FZNR01000006">
    <property type="protein sequence ID" value="SNR84315.1"/>
    <property type="molecule type" value="Genomic_DNA"/>
</dbReference>
<organism evidence="2 3">
    <name type="scientific">Actinoplanes regularis</name>
    <dbReference type="NCBI Taxonomy" id="52697"/>
    <lineage>
        <taxon>Bacteria</taxon>
        <taxon>Bacillati</taxon>
        <taxon>Actinomycetota</taxon>
        <taxon>Actinomycetes</taxon>
        <taxon>Micromonosporales</taxon>
        <taxon>Micromonosporaceae</taxon>
        <taxon>Actinoplanes</taxon>
    </lineage>
</organism>